<sequence length="930" mass="101297">MRFPLFAAVCILLRTTVAVFADEAWNVDYHYALLGEPQEETTFFHQPNPTSKASLIYTLSKRGVVGAVNPRDGSVVWRQLLSPNLTSSTDRGFLRAGEGQDTIVSGYGSQVAAWSAADGRLAWTVDTHGPLKDVEILELSDGKIESGAKDVVALSGGGSPAVQRLDGASGAVKWQHKFQEGDEVYQLSASTTEVFAILLHKTVLGYIKIRVVSLDPVNGRKTDEYTLSSEKELASAETIISVGANSASPIVAWTDAAHSVLKINIIGTKTVSSYNIEKQDGQPVEKIRIHAPYHANSLSHFLVNYQTATSHWADIYHIDHTRSITQLAYSLPNIAGQGSFSTSTSDANVYFTRITQDELITVSSASHGVLGRWTIDNLGLVSAPHEAIVPTHTVSELSVKGDSVSAIRTAVLLSTGDWVLLRDSKPVWARPEALADIRSATFATPSVLEDFQHKLDVETHRNFVGAYLHRVKRHLEELKHLPSYMSSMPQRFISGFLGTTDEGAMASDSFGFHKVIVCATGNGRLMALDAGSASRVLWSRRAVDLDSSESWQPGLSSRADVIVLERGSGKSRQTFNATNGDPLPGIPDTHDLQSGLGVQYTLRDGVLEATRTDKANAGSVWHFTPMADERILHLVPRPVNDPVASIGKVLGDRRVLYKYLDSNLALLATANDASTSAQFYVLDTITGSILHSSAHSGVDLQAPISSILSENWFAYSYTAEASDASTKGHHLVVGEMFESLVPNDRGGLNAATNFSTVQSGTDPFTLVQTYQIPEAISKMAVTQTRQGITSRQLLAVLADVEAIVGIPYNALDPRRPVNRAPTKDEQMEGLVQYEPVIEFDPKWFLNHQREVLGIENVMTNPALIESTSIVFAYGLDIFGTRLSPSFSFDILGKDFNKFQMLATVAALAVATFVVAPLVMRKQVNTRWQFT</sequence>
<keyword evidence="2" id="KW-1185">Reference proteome</keyword>
<comment type="caution">
    <text evidence="1">The sequence shown here is derived from an EMBL/GenBank/DDBJ whole genome shotgun (WGS) entry which is preliminary data.</text>
</comment>
<evidence type="ECO:0000313" key="1">
    <source>
        <dbReference type="EMBL" id="KAK3715121.1"/>
    </source>
</evidence>
<organism evidence="1 2">
    <name type="scientific">Vermiconidia calcicola</name>
    <dbReference type="NCBI Taxonomy" id="1690605"/>
    <lineage>
        <taxon>Eukaryota</taxon>
        <taxon>Fungi</taxon>
        <taxon>Dikarya</taxon>
        <taxon>Ascomycota</taxon>
        <taxon>Pezizomycotina</taxon>
        <taxon>Dothideomycetes</taxon>
        <taxon>Dothideomycetidae</taxon>
        <taxon>Mycosphaerellales</taxon>
        <taxon>Extremaceae</taxon>
        <taxon>Vermiconidia</taxon>
    </lineage>
</organism>
<protein>
    <submittedName>
        <fullName evidence="1">Uncharacterized protein</fullName>
    </submittedName>
</protein>
<gene>
    <name evidence="1" type="ORF">LTR37_007331</name>
</gene>
<name>A0ACC3NDN6_9PEZI</name>
<reference evidence="1" key="1">
    <citation type="submission" date="2023-07" db="EMBL/GenBank/DDBJ databases">
        <title>Black Yeasts Isolated from many extreme environments.</title>
        <authorList>
            <person name="Coleine C."/>
            <person name="Stajich J.E."/>
            <person name="Selbmann L."/>
        </authorList>
    </citation>
    <scope>NUCLEOTIDE SEQUENCE</scope>
    <source>
        <strain evidence="1">CCFEE 5714</strain>
    </source>
</reference>
<accession>A0ACC3NDN6</accession>
<evidence type="ECO:0000313" key="2">
    <source>
        <dbReference type="Proteomes" id="UP001281147"/>
    </source>
</evidence>
<dbReference type="EMBL" id="JAUTXU010000051">
    <property type="protein sequence ID" value="KAK3715121.1"/>
    <property type="molecule type" value="Genomic_DNA"/>
</dbReference>
<proteinExistence type="predicted"/>
<dbReference type="Proteomes" id="UP001281147">
    <property type="component" value="Unassembled WGS sequence"/>
</dbReference>